<dbReference type="AlphaFoldDB" id="A0A498JKU8"/>
<evidence type="ECO:0000313" key="2">
    <source>
        <dbReference type="EMBL" id="RXH93951.1"/>
    </source>
</evidence>
<accession>A0A498JKU8</accession>
<dbReference type="EMBL" id="RDQH01000333">
    <property type="protein sequence ID" value="RXH93951.1"/>
    <property type="molecule type" value="Genomic_DNA"/>
</dbReference>
<reference evidence="2 3" key="1">
    <citation type="submission" date="2018-10" db="EMBL/GenBank/DDBJ databases">
        <title>A high-quality apple genome assembly.</title>
        <authorList>
            <person name="Hu J."/>
        </authorList>
    </citation>
    <scope>NUCLEOTIDE SEQUENCE [LARGE SCALE GENOMIC DNA]</scope>
    <source>
        <strain evidence="3">cv. HFTH1</strain>
        <tissue evidence="2">Young leaf</tissue>
    </source>
</reference>
<dbReference type="SUPFAM" id="SSF52058">
    <property type="entry name" value="L domain-like"/>
    <property type="match status" value="2"/>
</dbReference>
<proteinExistence type="predicted"/>
<dbReference type="Proteomes" id="UP000290289">
    <property type="component" value="Chromosome 7"/>
</dbReference>
<keyword evidence="3" id="KW-1185">Reference proteome</keyword>
<dbReference type="Gene3D" id="3.80.10.10">
    <property type="entry name" value="Ribonuclease Inhibitor"/>
    <property type="match status" value="2"/>
</dbReference>
<evidence type="ECO:0000259" key="1">
    <source>
        <dbReference type="Pfam" id="PF25019"/>
    </source>
</evidence>
<protein>
    <recommendedName>
        <fullName evidence="1">R13L1/DRL21-like LRR repeat region domain-containing protein</fullName>
    </recommendedName>
</protein>
<sequence length="350" mass="39734">MRNKHIDRLALTWGAETDDSQKDREVLKNLQPHTHLKALSLKFYGGTRFPDWLRDHSFSNLVSLRLEDCKHCCSLPPLGQLPYLVTHYVCGLNEVETIGHEFYGNGVFVVMPFRSLSGWQEWSHFGSSQEGGAFPHLCRLYLTNCPKLTEKLPEYLPSLTTLEIRRCEQLLGSLPRTRAILEIPSVKDNLYLKEKTSGTNSSLTPFPCDGLADALRVLKMKNCWNLSPLNHCYAFLKTLKIKSSRDSTKSILLDYFPKVKELKLYDCRNLESLTYSQDSESPTIMSLSSLRIINCLNFVSFPVGGLYAPNLIVINISECDKLRSLPEHMCTSLSSLQAVILEQGKRRQGT</sequence>
<dbReference type="InterPro" id="IPR056789">
    <property type="entry name" value="LRR_R13L1-DRL21"/>
</dbReference>
<dbReference type="PANTHER" id="PTHR47186:SF28">
    <property type="entry name" value="TIR-NBS-LRR TYPE DISEASE RESISTANCE-LIKE PROTEIN"/>
    <property type="match status" value="1"/>
</dbReference>
<name>A0A498JKU8_MALDO</name>
<organism evidence="2 3">
    <name type="scientific">Malus domestica</name>
    <name type="common">Apple</name>
    <name type="synonym">Pyrus malus</name>
    <dbReference type="NCBI Taxonomy" id="3750"/>
    <lineage>
        <taxon>Eukaryota</taxon>
        <taxon>Viridiplantae</taxon>
        <taxon>Streptophyta</taxon>
        <taxon>Embryophyta</taxon>
        <taxon>Tracheophyta</taxon>
        <taxon>Spermatophyta</taxon>
        <taxon>Magnoliopsida</taxon>
        <taxon>eudicotyledons</taxon>
        <taxon>Gunneridae</taxon>
        <taxon>Pentapetalae</taxon>
        <taxon>rosids</taxon>
        <taxon>fabids</taxon>
        <taxon>Rosales</taxon>
        <taxon>Rosaceae</taxon>
        <taxon>Amygdaloideae</taxon>
        <taxon>Maleae</taxon>
        <taxon>Malus</taxon>
    </lineage>
</organism>
<dbReference type="InterPro" id="IPR032675">
    <property type="entry name" value="LRR_dom_sf"/>
</dbReference>
<dbReference type="Pfam" id="PF25019">
    <property type="entry name" value="LRR_R13L1-DRL21"/>
    <property type="match status" value="1"/>
</dbReference>
<gene>
    <name evidence="2" type="ORF">DVH24_016018</name>
</gene>
<evidence type="ECO:0000313" key="3">
    <source>
        <dbReference type="Proteomes" id="UP000290289"/>
    </source>
</evidence>
<feature type="domain" description="R13L1/DRL21-like LRR repeat region" evidence="1">
    <location>
        <begin position="3"/>
        <end position="85"/>
    </location>
</feature>
<dbReference type="PANTHER" id="PTHR47186">
    <property type="entry name" value="LEUCINE-RICH REPEAT-CONTAINING PROTEIN 57"/>
    <property type="match status" value="1"/>
</dbReference>
<comment type="caution">
    <text evidence="2">The sequence shown here is derived from an EMBL/GenBank/DDBJ whole genome shotgun (WGS) entry which is preliminary data.</text>
</comment>